<dbReference type="KEGG" id="mri:Mal4_28020"/>
<gene>
    <name evidence="1" type="ORF">Mal4_28020</name>
</gene>
<dbReference type="SUPFAM" id="SSF53649">
    <property type="entry name" value="Alkaline phosphatase-like"/>
    <property type="match status" value="1"/>
</dbReference>
<dbReference type="AlphaFoldDB" id="A0A517Z7N1"/>
<dbReference type="PANTHER" id="PTHR43737">
    <property type="entry name" value="BLL7424 PROTEIN"/>
    <property type="match status" value="1"/>
</dbReference>
<keyword evidence="2" id="KW-1185">Reference proteome</keyword>
<dbReference type="InterPro" id="IPR017850">
    <property type="entry name" value="Alkaline_phosphatase_core_sf"/>
</dbReference>
<reference evidence="1 2" key="1">
    <citation type="submission" date="2019-02" db="EMBL/GenBank/DDBJ databases">
        <title>Deep-cultivation of Planctomycetes and their phenomic and genomic characterization uncovers novel biology.</title>
        <authorList>
            <person name="Wiegand S."/>
            <person name="Jogler M."/>
            <person name="Boedeker C."/>
            <person name="Pinto D."/>
            <person name="Vollmers J."/>
            <person name="Rivas-Marin E."/>
            <person name="Kohn T."/>
            <person name="Peeters S.H."/>
            <person name="Heuer A."/>
            <person name="Rast P."/>
            <person name="Oberbeckmann S."/>
            <person name="Bunk B."/>
            <person name="Jeske O."/>
            <person name="Meyerdierks A."/>
            <person name="Storesund J.E."/>
            <person name="Kallscheuer N."/>
            <person name="Luecker S."/>
            <person name="Lage O.M."/>
            <person name="Pohl T."/>
            <person name="Merkel B.J."/>
            <person name="Hornburger P."/>
            <person name="Mueller R.-W."/>
            <person name="Bruemmer F."/>
            <person name="Labrenz M."/>
            <person name="Spormann A.M."/>
            <person name="Op den Camp H."/>
            <person name="Overmann J."/>
            <person name="Amann R."/>
            <person name="Jetten M.S.M."/>
            <person name="Mascher T."/>
            <person name="Medema M.H."/>
            <person name="Devos D.P."/>
            <person name="Kaster A.-K."/>
            <person name="Ovreas L."/>
            <person name="Rohde M."/>
            <person name="Galperin M.Y."/>
            <person name="Jogler C."/>
        </authorList>
    </citation>
    <scope>NUCLEOTIDE SEQUENCE [LARGE SCALE GENOMIC DNA]</scope>
    <source>
        <strain evidence="1 2">Mal4</strain>
    </source>
</reference>
<organism evidence="1 2">
    <name type="scientific">Maioricimonas rarisocia</name>
    <dbReference type="NCBI Taxonomy" id="2528026"/>
    <lineage>
        <taxon>Bacteria</taxon>
        <taxon>Pseudomonadati</taxon>
        <taxon>Planctomycetota</taxon>
        <taxon>Planctomycetia</taxon>
        <taxon>Planctomycetales</taxon>
        <taxon>Planctomycetaceae</taxon>
        <taxon>Maioricimonas</taxon>
    </lineage>
</organism>
<accession>A0A517Z7N1</accession>
<dbReference type="Proteomes" id="UP000320496">
    <property type="component" value="Chromosome"/>
</dbReference>
<sequence length="489" mass="53991">MKSFMSHDSFPPLSRRDFLARSAGVAAGVMSGAGLFNPIGRPSATVRADDERTPASADTLIVLWMAGGMAHTETFDPKRYVPFEKGMKAEEVLCTFPSIPTAVDEIRISQGLEQVASVMDRGTLIRSHVLGDLGHILHSRHQYHWHTGYEPPLSVAAPHLGAWVAHARGPNNPALPAFIDIGQSYEGNGEAEELKAFQTGGCLGSEFNPFRVPDPREAINIVRPPAGMSRARFRQRFDTYRKLVQQSPQYADAADEQKESLLKAIDGAHRLMDSPAAKAFDLALEPQESYETYNTSKFGLGCLLARRLVEEGARFIEVTTEYGPFLQWDTHDNGHTRLAKLKQEIDAPIAQLVRDLEQRGLLDRTLIVLASEFSRDCLVEGKPDKPVRGQVKQPDVIEELKYYGMHRHFTGASSVLMFGGGTPRGMLYGASAPERPCTTIANPINVMDLHATLYRAMGIPENHHVVVEERPFYATKDGHGTPRAELLGT</sequence>
<dbReference type="InterPro" id="IPR006311">
    <property type="entry name" value="TAT_signal"/>
</dbReference>
<dbReference type="PROSITE" id="PS51318">
    <property type="entry name" value="TAT"/>
    <property type="match status" value="1"/>
</dbReference>
<dbReference type="InterPro" id="IPR010869">
    <property type="entry name" value="DUF1501"/>
</dbReference>
<name>A0A517Z7N1_9PLAN</name>
<protein>
    <recommendedName>
        <fullName evidence="3">Sulfatase</fullName>
    </recommendedName>
</protein>
<evidence type="ECO:0000313" key="1">
    <source>
        <dbReference type="EMBL" id="QDU38474.1"/>
    </source>
</evidence>
<dbReference type="EMBL" id="CP036275">
    <property type="protein sequence ID" value="QDU38474.1"/>
    <property type="molecule type" value="Genomic_DNA"/>
</dbReference>
<evidence type="ECO:0008006" key="3">
    <source>
        <dbReference type="Google" id="ProtNLM"/>
    </source>
</evidence>
<dbReference type="Gene3D" id="3.40.720.10">
    <property type="entry name" value="Alkaline Phosphatase, subunit A"/>
    <property type="match status" value="1"/>
</dbReference>
<proteinExistence type="predicted"/>
<evidence type="ECO:0000313" key="2">
    <source>
        <dbReference type="Proteomes" id="UP000320496"/>
    </source>
</evidence>
<dbReference type="PANTHER" id="PTHR43737:SF1">
    <property type="entry name" value="DUF1501 DOMAIN-CONTAINING PROTEIN"/>
    <property type="match status" value="1"/>
</dbReference>
<dbReference type="Pfam" id="PF07394">
    <property type="entry name" value="DUF1501"/>
    <property type="match status" value="1"/>
</dbReference>